<dbReference type="RefSeq" id="WP_122310967.1">
    <property type="nucleotide sequence ID" value="NZ_RBRS01000376.1"/>
</dbReference>
<dbReference type="EMBL" id="RBRS01000376">
    <property type="protein sequence ID" value="RMR11253.1"/>
    <property type="molecule type" value="Genomic_DNA"/>
</dbReference>
<comment type="caution">
    <text evidence="1">The sequence shown here is derived from an EMBL/GenBank/DDBJ whole genome shotgun (WGS) entry which is preliminary data.</text>
</comment>
<accession>A0A3M4S8G9</accession>
<name>A0A3M4S8G9_PSEA0</name>
<dbReference type="Proteomes" id="UP000271097">
    <property type="component" value="Unassembled WGS sequence"/>
</dbReference>
<protein>
    <submittedName>
        <fullName evidence="1">Uncharacterized protein</fullName>
    </submittedName>
</protein>
<sequence>MCNKECRCCRVTDELKAYEDIENLIGESTVDQVLALYFVSEGVVRENIAKAVMSHIAQGKKALKAAFREWVHADPQHSNKD</sequence>
<gene>
    <name evidence="1" type="ORF">ALP90_200131</name>
</gene>
<evidence type="ECO:0000313" key="2">
    <source>
        <dbReference type="Proteomes" id="UP000271097"/>
    </source>
</evidence>
<evidence type="ECO:0000313" key="1">
    <source>
        <dbReference type="EMBL" id="RMR11253.1"/>
    </source>
</evidence>
<dbReference type="AlphaFoldDB" id="A0A3M4S8G9"/>
<reference evidence="1 2" key="1">
    <citation type="submission" date="2018-08" db="EMBL/GenBank/DDBJ databases">
        <title>Recombination of ecologically and evolutionarily significant loci maintains genetic cohesion in the Pseudomonas syringae species complex.</title>
        <authorList>
            <person name="Dillon M."/>
            <person name="Thakur S."/>
            <person name="Almeida R.N.D."/>
            <person name="Weir B.S."/>
            <person name="Guttman D.S."/>
        </authorList>
    </citation>
    <scope>NUCLEOTIDE SEQUENCE [LARGE SCALE GENOMIC DNA]</scope>
    <source>
        <strain evidence="1 2">ICMP 5931</strain>
    </source>
</reference>
<organism evidence="1 2">
    <name type="scientific">Pseudomonas amygdali pv. ulmi</name>
    <dbReference type="NCBI Taxonomy" id="251720"/>
    <lineage>
        <taxon>Bacteria</taxon>
        <taxon>Pseudomonadati</taxon>
        <taxon>Pseudomonadota</taxon>
        <taxon>Gammaproteobacteria</taxon>
        <taxon>Pseudomonadales</taxon>
        <taxon>Pseudomonadaceae</taxon>
        <taxon>Pseudomonas</taxon>
        <taxon>Pseudomonas amygdali</taxon>
    </lineage>
</organism>
<proteinExistence type="predicted"/>